<reference evidence="3" key="1">
    <citation type="submission" date="2006-09" db="EMBL/GenBank/DDBJ databases">
        <title>Complete sequence of Rhodopseudomonas palustris BisA53.</title>
        <authorList>
            <consortium name="US DOE Joint Genome Institute"/>
            <person name="Copeland A."/>
            <person name="Lucas S."/>
            <person name="Lapidus A."/>
            <person name="Barry K."/>
            <person name="Detter J.C."/>
            <person name="Glavina del Rio T."/>
            <person name="Hammon N."/>
            <person name="Israni S."/>
            <person name="Dalin E."/>
            <person name="Tice H."/>
            <person name="Pitluck S."/>
            <person name="Chain P."/>
            <person name="Malfatti S."/>
            <person name="Shin M."/>
            <person name="Vergez L."/>
            <person name="Schmutz J."/>
            <person name="Larimer F."/>
            <person name="Land M."/>
            <person name="Hauser L."/>
            <person name="Pelletier D.A."/>
            <person name="Kyrpides N."/>
            <person name="Kim E."/>
            <person name="Harwood C.S."/>
            <person name="Oda Y."/>
            <person name="Richardson P."/>
        </authorList>
    </citation>
    <scope>NUCLEOTIDE SEQUENCE [LARGE SCALE GENOMIC DNA]</scope>
    <source>
        <strain evidence="3">BisA53</strain>
    </source>
</reference>
<dbReference type="Pfam" id="PF13193">
    <property type="entry name" value="AMP-binding_C"/>
    <property type="match status" value="1"/>
</dbReference>
<keyword evidence="3" id="KW-0436">Ligase</keyword>
<protein>
    <submittedName>
        <fullName evidence="3">AMP-dependent synthetase and ligase</fullName>
    </submittedName>
</protein>
<sequence length="516" mass="57470">MYAAQFAKDRPDQPAFIMASTGESVSYRELEARANRLAHLLRRHGLKRLDHYSIFMENNNRYLEANGAGERAGLYYTCVNSYLTAGELTYILSNSESKVLITSQAKLDIAREALKDCPNVTLCIEVDGPGESERIVGLDEATRGLPDTPIADESLGTPMLYSSGTTGRPKGILRPLPENPPAQPLPLFFFLQKLWQYRDGMIYLSPAPLYHSAPQAAVGLTIRTGGTVIIMEHFDPEQYLALIEKYKVTHSQLVPTMFSRMLKLPEEVRNRYDLASLEIAIHAAAPCPPQVKEEMIKWWGPIIHEYYGATEGLGFTACDSEQWLAHRGTVGKVMFGDLHILDDGMQPCPKGVPGQIWFKTATPFEYFNDPTKTKEARSADGSMSTVGDVGYVDDDGFLHLTDRATFMIISGGVNIYPQECENLLITHPKVADAAVFGVPNDDLGEEVKAVIQPMPGIDAGADFAEELIAYCGQSLSRQKVPRSIDFIDELPRLPTGKLYKRLLRDRYWGNKETRIV</sequence>
<accession>Q07GV4</accession>
<dbReference type="eggNOG" id="COG0318">
    <property type="taxonomic scope" value="Bacteria"/>
</dbReference>
<dbReference type="SUPFAM" id="SSF56801">
    <property type="entry name" value="Acetyl-CoA synthetase-like"/>
    <property type="match status" value="1"/>
</dbReference>
<feature type="domain" description="AMP-binding enzyme C-terminal" evidence="2">
    <location>
        <begin position="419"/>
        <end position="497"/>
    </location>
</feature>
<dbReference type="STRING" id="316055.RPE_4911"/>
<dbReference type="InterPro" id="IPR025110">
    <property type="entry name" value="AMP-bd_C"/>
</dbReference>
<dbReference type="InterPro" id="IPR020845">
    <property type="entry name" value="AMP-binding_CS"/>
</dbReference>
<dbReference type="InterPro" id="IPR042099">
    <property type="entry name" value="ANL_N_sf"/>
</dbReference>
<dbReference type="EMBL" id="CP000463">
    <property type="protein sequence ID" value="ABJ08830.1"/>
    <property type="molecule type" value="Genomic_DNA"/>
</dbReference>
<dbReference type="Pfam" id="PF00501">
    <property type="entry name" value="AMP-binding"/>
    <property type="match status" value="1"/>
</dbReference>
<gene>
    <name evidence="3" type="ordered locus">RPE_4911</name>
</gene>
<dbReference type="InterPro" id="IPR000873">
    <property type="entry name" value="AMP-dep_synth/lig_dom"/>
</dbReference>
<dbReference type="InterPro" id="IPR045851">
    <property type="entry name" value="AMP-bd_C_sf"/>
</dbReference>
<proteinExistence type="predicted"/>
<organism evidence="3">
    <name type="scientific">Rhodopseudomonas palustris (strain BisA53)</name>
    <dbReference type="NCBI Taxonomy" id="316055"/>
    <lineage>
        <taxon>Bacteria</taxon>
        <taxon>Pseudomonadati</taxon>
        <taxon>Pseudomonadota</taxon>
        <taxon>Alphaproteobacteria</taxon>
        <taxon>Hyphomicrobiales</taxon>
        <taxon>Nitrobacteraceae</taxon>
        <taxon>Rhodopseudomonas</taxon>
    </lineage>
</organism>
<name>Q07GV4_RHOP5</name>
<evidence type="ECO:0000259" key="2">
    <source>
        <dbReference type="Pfam" id="PF13193"/>
    </source>
</evidence>
<dbReference type="OrthoDB" id="9803968at2"/>
<dbReference type="CDD" id="cd05929">
    <property type="entry name" value="BACL_like"/>
    <property type="match status" value="1"/>
</dbReference>
<feature type="domain" description="AMP-dependent synthetase/ligase" evidence="1">
    <location>
        <begin position="5"/>
        <end position="361"/>
    </location>
</feature>
<dbReference type="PANTHER" id="PTHR24096">
    <property type="entry name" value="LONG-CHAIN-FATTY-ACID--COA LIGASE"/>
    <property type="match status" value="1"/>
</dbReference>
<dbReference type="PROSITE" id="PS00455">
    <property type="entry name" value="AMP_BINDING"/>
    <property type="match status" value="1"/>
</dbReference>
<dbReference type="KEGG" id="rpe:RPE_4911"/>
<dbReference type="AlphaFoldDB" id="Q07GV4"/>
<dbReference type="Gene3D" id="3.40.50.12780">
    <property type="entry name" value="N-terminal domain of ligase-like"/>
    <property type="match status" value="1"/>
</dbReference>
<evidence type="ECO:0000313" key="3">
    <source>
        <dbReference type="EMBL" id="ABJ08830.1"/>
    </source>
</evidence>
<dbReference type="PANTHER" id="PTHR24096:SF323">
    <property type="entry name" value="BLR3536 PROTEIN"/>
    <property type="match status" value="1"/>
</dbReference>
<dbReference type="HOGENOM" id="CLU_000022_59_0_5"/>
<evidence type="ECO:0000259" key="1">
    <source>
        <dbReference type="Pfam" id="PF00501"/>
    </source>
</evidence>
<dbReference type="GO" id="GO:0016405">
    <property type="term" value="F:CoA-ligase activity"/>
    <property type="evidence" value="ECO:0007669"/>
    <property type="project" value="TreeGrafter"/>
</dbReference>
<dbReference type="Gene3D" id="3.30.300.30">
    <property type="match status" value="1"/>
</dbReference>